<keyword evidence="4" id="KW-1003">Cell membrane</keyword>
<protein>
    <recommendedName>
        <fullName evidence="9">Major facilitator superfamily (MFS) profile domain-containing protein</fullName>
    </recommendedName>
</protein>
<feature type="transmembrane region" description="Helical" evidence="8">
    <location>
        <begin position="54"/>
        <end position="73"/>
    </location>
</feature>
<feature type="transmembrane region" description="Helical" evidence="8">
    <location>
        <begin position="205"/>
        <end position="225"/>
    </location>
</feature>
<evidence type="ECO:0000256" key="7">
    <source>
        <dbReference type="ARBA" id="ARBA00023136"/>
    </source>
</evidence>
<dbReference type="PRINTS" id="PR01036">
    <property type="entry name" value="TCRTETB"/>
</dbReference>
<evidence type="ECO:0000313" key="10">
    <source>
        <dbReference type="EMBL" id="RFA08230.1"/>
    </source>
</evidence>
<dbReference type="SUPFAM" id="SSF103473">
    <property type="entry name" value="MFS general substrate transporter"/>
    <property type="match status" value="1"/>
</dbReference>
<dbReference type="Gene3D" id="1.20.1250.20">
    <property type="entry name" value="MFS general substrate transporter like domains"/>
    <property type="match status" value="1"/>
</dbReference>
<feature type="transmembrane region" description="Helical" evidence="8">
    <location>
        <begin position="310"/>
        <end position="327"/>
    </location>
</feature>
<feature type="transmembrane region" description="Helical" evidence="8">
    <location>
        <begin position="20"/>
        <end position="42"/>
    </location>
</feature>
<evidence type="ECO:0000259" key="9">
    <source>
        <dbReference type="PROSITE" id="PS50850"/>
    </source>
</evidence>
<comment type="subcellular location">
    <subcellularLocation>
        <location evidence="1">Cell membrane</location>
        <topology evidence="1">Multi-pass membrane protein</topology>
    </subcellularLocation>
</comment>
<evidence type="ECO:0000256" key="2">
    <source>
        <dbReference type="ARBA" id="ARBA00007520"/>
    </source>
</evidence>
<feature type="transmembrane region" description="Helical" evidence="8">
    <location>
        <begin position="464"/>
        <end position="486"/>
    </location>
</feature>
<dbReference type="PROSITE" id="PS50850">
    <property type="entry name" value="MFS"/>
    <property type="match status" value="1"/>
</dbReference>
<dbReference type="OrthoDB" id="7375466at2"/>
<evidence type="ECO:0000256" key="3">
    <source>
        <dbReference type="ARBA" id="ARBA00022448"/>
    </source>
</evidence>
<dbReference type="PANTHER" id="PTHR23501:SF197">
    <property type="entry name" value="COMD"/>
    <property type="match status" value="1"/>
</dbReference>
<organism evidence="10 11">
    <name type="scientific">Subtercola boreus</name>
    <dbReference type="NCBI Taxonomy" id="120213"/>
    <lineage>
        <taxon>Bacteria</taxon>
        <taxon>Bacillati</taxon>
        <taxon>Actinomycetota</taxon>
        <taxon>Actinomycetes</taxon>
        <taxon>Micrococcales</taxon>
        <taxon>Microbacteriaceae</taxon>
        <taxon>Subtercola</taxon>
    </lineage>
</organism>
<dbReference type="FunFam" id="1.20.1720.10:FF:000004">
    <property type="entry name" value="EmrB/QacA family drug resistance transporter"/>
    <property type="match status" value="1"/>
</dbReference>
<dbReference type="EMBL" id="NBWZ01000001">
    <property type="protein sequence ID" value="RFA08230.1"/>
    <property type="molecule type" value="Genomic_DNA"/>
</dbReference>
<feature type="transmembrane region" description="Helical" evidence="8">
    <location>
        <begin position="114"/>
        <end position="134"/>
    </location>
</feature>
<keyword evidence="6 8" id="KW-1133">Transmembrane helix</keyword>
<gene>
    <name evidence="10" type="ORF">B7R54_02570</name>
</gene>
<dbReference type="PANTHER" id="PTHR23501">
    <property type="entry name" value="MAJOR FACILITATOR SUPERFAMILY"/>
    <property type="match status" value="1"/>
</dbReference>
<feature type="transmembrane region" description="Helical" evidence="8">
    <location>
        <begin position="410"/>
        <end position="429"/>
    </location>
</feature>
<dbReference type="InterPro" id="IPR020846">
    <property type="entry name" value="MFS_dom"/>
</dbReference>
<dbReference type="Proteomes" id="UP000256486">
    <property type="component" value="Unassembled WGS sequence"/>
</dbReference>
<feature type="transmembrane region" description="Helical" evidence="8">
    <location>
        <begin position="339"/>
        <end position="358"/>
    </location>
</feature>
<evidence type="ECO:0000256" key="8">
    <source>
        <dbReference type="SAM" id="Phobius"/>
    </source>
</evidence>
<feature type="domain" description="Major facilitator superfamily (MFS) profile" evidence="9">
    <location>
        <begin position="20"/>
        <end position="491"/>
    </location>
</feature>
<keyword evidence="11" id="KW-1185">Reference proteome</keyword>
<evidence type="ECO:0000256" key="6">
    <source>
        <dbReference type="ARBA" id="ARBA00022989"/>
    </source>
</evidence>
<dbReference type="RefSeq" id="WP_116413644.1">
    <property type="nucleotide sequence ID" value="NZ_NBWZ01000001.1"/>
</dbReference>
<dbReference type="Gene3D" id="1.20.1720.10">
    <property type="entry name" value="Multidrug resistance protein D"/>
    <property type="match status" value="1"/>
</dbReference>
<name>A0A3E0VFT0_9MICO</name>
<dbReference type="NCBIfam" id="TIGR00711">
    <property type="entry name" value="efflux_EmrB"/>
    <property type="match status" value="1"/>
</dbReference>
<accession>A0A3E0VFT0</accession>
<dbReference type="InterPro" id="IPR036259">
    <property type="entry name" value="MFS_trans_sf"/>
</dbReference>
<dbReference type="InterPro" id="IPR004638">
    <property type="entry name" value="EmrB-like"/>
</dbReference>
<comment type="similarity">
    <text evidence="2">Belongs to the major facilitator superfamily. TCR/Tet family.</text>
</comment>
<keyword evidence="3" id="KW-0813">Transport</keyword>
<dbReference type="InterPro" id="IPR011701">
    <property type="entry name" value="MFS"/>
</dbReference>
<reference evidence="10 11" key="1">
    <citation type="submission" date="2017-04" db="EMBL/GenBank/DDBJ databases">
        <title>Comparative genome analysis of Subtercola boreus.</title>
        <authorList>
            <person name="Cho Y.-J."/>
            <person name="Cho A."/>
            <person name="Kim O.-S."/>
            <person name="Lee J.-I."/>
        </authorList>
    </citation>
    <scope>NUCLEOTIDE SEQUENCE [LARGE SCALE GENOMIC DNA]</scope>
    <source>
        <strain evidence="10 11">K300</strain>
    </source>
</reference>
<feature type="transmembrane region" description="Helical" evidence="8">
    <location>
        <begin position="171"/>
        <end position="193"/>
    </location>
</feature>
<proteinExistence type="inferred from homology"/>
<feature type="transmembrane region" description="Helical" evidence="8">
    <location>
        <begin position="85"/>
        <end position="102"/>
    </location>
</feature>
<dbReference type="GO" id="GO:0005886">
    <property type="term" value="C:plasma membrane"/>
    <property type="evidence" value="ECO:0007669"/>
    <property type="project" value="UniProtKB-SubCell"/>
</dbReference>
<feature type="transmembrane region" description="Helical" evidence="8">
    <location>
        <begin position="364"/>
        <end position="389"/>
    </location>
</feature>
<keyword evidence="5 8" id="KW-0812">Transmembrane</keyword>
<feature type="transmembrane region" description="Helical" evidence="8">
    <location>
        <begin position="146"/>
        <end position="165"/>
    </location>
</feature>
<sequence length="495" mass="51397">MSIRPPDTTPALPPKRQRRIVLGLMMGVALSSLDSMVVATALPTIAGDLGGLSQIAWIVIAYAVATTAVIPLYGKLSDVFGRRPIFLLAIILFIVGSVWSGLAQNLPELIGARALQGLGGGGLIGLAQTVIGDVVPPRERGRYQGYIGVVVALMSIIGPSVGGIVTDAFSWRWIFLANLPLGLIAMISTSRVLRGAPQQRVRHSIDYLGSVLLLLFVVPLVLGLFRVPDAGLADPVTIALLGSGVLFLGAFLWRQLVAREPIMSLSLFRLPDFRRASLAGFCVGLATAGITLYFPLLLQTVKGLSAAESGLLFIPQSLSLMAMNLVCGRIISRTGRYKAVLVAGLFTLAASAALLALLPGDAPVWPYVIGIVLFGVGIGCSTPVLMLVVQNAVGPDQLGVATATLAFTRSMGTTLGTAVFGTITTAVLVSRLGSGTDYLSAAPSDVAALPPALRDAVLSGITDAVGAVFAVSIPIGIAAAVLALAIRETPLRARV</sequence>
<feature type="transmembrane region" description="Helical" evidence="8">
    <location>
        <begin position="237"/>
        <end position="257"/>
    </location>
</feature>
<keyword evidence="7 8" id="KW-0472">Membrane</keyword>
<dbReference type="AlphaFoldDB" id="A0A3E0VFT0"/>
<evidence type="ECO:0000256" key="5">
    <source>
        <dbReference type="ARBA" id="ARBA00022692"/>
    </source>
</evidence>
<feature type="transmembrane region" description="Helical" evidence="8">
    <location>
        <begin position="278"/>
        <end position="298"/>
    </location>
</feature>
<evidence type="ECO:0000256" key="4">
    <source>
        <dbReference type="ARBA" id="ARBA00022475"/>
    </source>
</evidence>
<evidence type="ECO:0000313" key="11">
    <source>
        <dbReference type="Proteomes" id="UP000256486"/>
    </source>
</evidence>
<comment type="caution">
    <text evidence="10">The sequence shown here is derived from an EMBL/GenBank/DDBJ whole genome shotgun (WGS) entry which is preliminary data.</text>
</comment>
<evidence type="ECO:0000256" key="1">
    <source>
        <dbReference type="ARBA" id="ARBA00004651"/>
    </source>
</evidence>
<dbReference type="Pfam" id="PF07690">
    <property type="entry name" value="MFS_1"/>
    <property type="match status" value="1"/>
</dbReference>
<dbReference type="GO" id="GO:0022857">
    <property type="term" value="F:transmembrane transporter activity"/>
    <property type="evidence" value="ECO:0007669"/>
    <property type="project" value="InterPro"/>
</dbReference>
<dbReference type="CDD" id="cd17502">
    <property type="entry name" value="MFS_Azr1_MDR_like"/>
    <property type="match status" value="1"/>
</dbReference>